<keyword evidence="2" id="KW-0378">Hydrolase</keyword>
<keyword evidence="3" id="KW-1185">Reference proteome</keyword>
<name>A0ABT7BVR9_9CYAN</name>
<keyword evidence="2" id="KW-0540">Nuclease</keyword>
<dbReference type="GO" id="GO:0004519">
    <property type="term" value="F:endonuclease activity"/>
    <property type="evidence" value="ECO:0007669"/>
    <property type="project" value="UniProtKB-KW"/>
</dbReference>
<gene>
    <name evidence="2" type="ORF">PMH09_04000</name>
</gene>
<proteinExistence type="predicted"/>
<protein>
    <submittedName>
        <fullName evidence="2">Uma2 family endonuclease</fullName>
    </submittedName>
</protein>
<comment type="caution">
    <text evidence="2">The sequence shown here is derived from an EMBL/GenBank/DDBJ whole genome shotgun (WGS) entry which is preliminary data.</text>
</comment>
<dbReference type="EMBL" id="JAQOSQ010000002">
    <property type="protein sequence ID" value="MDJ1182348.1"/>
    <property type="molecule type" value="Genomic_DNA"/>
</dbReference>
<dbReference type="InterPro" id="IPR012296">
    <property type="entry name" value="Nuclease_put_TT1808"/>
</dbReference>
<sequence length="251" mass="28921">MTSLSQLQLEEVEYPSSDGEPMAESDITREFTIDSVRSLQAYFQQRSDVYVSANSFIYYEQGNNKACISPDVYVVFGVRNRKRESYKVWREGGITPDFVLEVTSETTQEKDQGIKPNIYRQLEVKEYFQYDPSGHYLNPILQGLRLVDGEYEPIVGQSVSSSDISLYSETLGLELCLVYGDLRFRNPQTGELLENRQEVEQRRREAELGRREAELALANTARELLKSGFEMERVAQLMQLSVEKVRLLVEQ</sequence>
<dbReference type="PANTHER" id="PTHR33352:SF3">
    <property type="entry name" value="SLR1612 PROTEIN"/>
    <property type="match status" value="1"/>
</dbReference>
<dbReference type="PANTHER" id="PTHR33352">
    <property type="entry name" value="SLR1095 PROTEIN"/>
    <property type="match status" value="1"/>
</dbReference>
<dbReference type="InterPro" id="IPR011335">
    <property type="entry name" value="Restrct_endonuc-II-like"/>
</dbReference>
<accession>A0ABT7BVR9</accession>
<dbReference type="Proteomes" id="UP001232992">
    <property type="component" value="Unassembled WGS sequence"/>
</dbReference>
<evidence type="ECO:0000313" key="2">
    <source>
        <dbReference type="EMBL" id="MDJ1182348.1"/>
    </source>
</evidence>
<dbReference type="InterPro" id="IPR008538">
    <property type="entry name" value="Uma2"/>
</dbReference>
<dbReference type="Pfam" id="PF05685">
    <property type="entry name" value="Uma2"/>
    <property type="match status" value="1"/>
</dbReference>
<reference evidence="2 3" key="1">
    <citation type="submission" date="2023-01" db="EMBL/GenBank/DDBJ databases">
        <title>Novel diversity within Roseofilum (Cyanobacteria; Desertifilaceae) from marine benthic mats with descriptions of four novel species.</title>
        <authorList>
            <person name="Wang Y."/>
            <person name="Berthold D.E."/>
            <person name="Hu J."/>
            <person name="Lefler F.W."/>
            <person name="Laughinghouse H.D. IV."/>
        </authorList>
    </citation>
    <scope>NUCLEOTIDE SEQUENCE [LARGE SCALE GENOMIC DNA]</scope>
    <source>
        <strain evidence="2 3">BLCC-M143</strain>
    </source>
</reference>
<evidence type="ECO:0000259" key="1">
    <source>
        <dbReference type="Pfam" id="PF05685"/>
    </source>
</evidence>
<organism evidence="2 3">
    <name type="scientific">Roseofilum casamattae BLCC-M143</name>
    <dbReference type="NCBI Taxonomy" id="3022442"/>
    <lineage>
        <taxon>Bacteria</taxon>
        <taxon>Bacillati</taxon>
        <taxon>Cyanobacteriota</taxon>
        <taxon>Cyanophyceae</taxon>
        <taxon>Desertifilales</taxon>
        <taxon>Desertifilaceae</taxon>
        <taxon>Roseofilum</taxon>
        <taxon>Roseofilum casamattae</taxon>
    </lineage>
</organism>
<dbReference type="Gene3D" id="3.90.1570.10">
    <property type="entry name" value="tt1808, chain A"/>
    <property type="match status" value="1"/>
</dbReference>
<feature type="domain" description="Putative restriction endonuclease" evidence="1">
    <location>
        <begin position="12"/>
        <end position="156"/>
    </location>
</feature>
<dbReference type="SUPFAM" id="SSF52980">
    <property type="entry name" value="Restriction endonuclease-like"/>
    <property type="match status" value="1"/>
</dbReference>
<dbReference type="CDD" id="cd06260">
    <property type="entry name" value="DUF820-like"/>
    <property type="match status" value="1"/>
</dbReference>
<evidence type="ECO:0000313" key="3">
    <source>
        <dbReference type="Proteomes" id="UP001232992"/>
    </source>
</evidence>
<dbReference type="RefSeq" id="WP_283757000.1">
    <property type="nucleotide sequence ID" value="NZ_JAQOSQ010000002.1"/>
</dbReference>
<keyword evidence="2" id="KW-0255">Endonuclease</keyword>